<keyword evidence="2" id="KW-0472">Membrane</keyword>
<keyword evidence="1" id="KW-0813">Transport</keyword>
<sequence length="621" mass="68426">MWLLLLCVAAGMVEAKDESPPLLEKVISITFENEPLDVALRKISKQGDFIFSYNAALVNASKMVTASFTKKTVREILDQLFAGTVQYKTKGKYIILTRATTSQRKEPKLYSGYIVDEATGERLKNVSVYDPVSLSSTVTDSYGYFEIKIDKPPADVILAVNKLNYTDTLVTVGADENGLLKIPIRFNEEKILTLADSVREKIRRFWKTKILAPKSVNTDNIRDTLYRKRQLSLVPFIGTNHKLSANVVNDYSFNIFGGYALGVRKFEMAGMFNLDRGDVQGVQMAGMFNLVGGHSKGWQMSGLFNVVRDSVKGVQLAGLVNADWNSSGKISAAGLFNITHHQSRGVHLAGLGNLTLGEQKGPHAAGLFNLATQDVQGVQAAGLLNFTAGKMNGAQLSGILNFATHETKGAQVSGMINVAATRMKGAQVSGLLNYATRIQGTQVGLINISDSIKGVPIGFFSFVLKGYHKIEVSADEIFYTNVAFRTGVHRFYNIFTAGAKPDTFEGDKTLWMFGYGVGTAPRLNRWISLNVDLTANQVVQGNSFEKVNMINKVFVGVELEPIKKVALVAGITLNGYLTDTTYKEYPTLFTNYTPSFIYDHTYSNDMNLKMWWGAKIGLRFL</sequence>
<comment type="caution">
    <text evidence="5">The sequence shown here is derived from an EMBL/GenBank/DDBJ whole genome shotgun (WGS) entry which is preliminary data.</text>
</comment>
<protein>
    <recommendedName>
        <fullName evidence="4">Secretin/TonB short N-terminal domain-containing protein</fullName>
    </recommendedName>
</protein>
<dbReference type="InterPro" id="IPR008969">
    <property type="entry name" value="CarboxyPept-like_regulatory"/>
</dbReference>
<dbReference type="RefSeq" id="WP_202012726.1">
    <property type="nucleotide sequence ID" value="NZ_JAERRB010000006.1"/>
</dbReference>
<evidence type="ECO:0000313" key="6">
    <source>
        <dbReference type="Proteomes" id="UP000613030"/>
    </source>
</evidence>
<feature type="domain" description="Secretin/TonB short N-terminal" evidence="4">
    <location>
        <begin position="49"/>
        <end position="99"/>
    </location>
</feature>
<dbReference type="EMBL" id="JAERRB010000006">
    <property type="protein sequence ID" value="MBL0743405.1"/>
    <property type="molecule type" value="Genomic_DNA"/>
</dbReference>
<organism evidence="5 6">
    <name type="scientific">Chryseolinea lacunae</name>
    <dbReference type="NCBI Taxonomy" id="2801331"/>
    <lineage>
        <taxon>Bacteria</taxon>
        <taxon>Pseudomonadati</taxon>
        <taxon>Bacteroidota</taxon>
        <taxon>Cytophagia</taxon>
        <taxon>Cytophagales</taxon>
        <taxon>Fulvivirgaceae</taxon>
        <taxon>Chryseolinea</taxon>
    </lineage>
</organism>
<name>A0ABS1KVN4_9BACT</name>
<evidence type="ECO:0000259" key="4">
    <source>
        <dbReference type="SMART" id="SM00965"/>
    </source>
</evidence>
<keyword evidence="3" id="KW-0998">Cell outer membrane</keyword>
<reference evidence="5 6" key="1">
    <citation type="submission" date="2021-01" db="EMBL/GenBank/DDBJ databases">
        <title>Chryseolinea sp. Jin1 Genome sequencing and assembly.</title>
        <authorList>
            <person name="Kim I."/>
        </authorList>
    </citation>
    <scope>NUCLEOTIDE SEQUENCE [LARGE SCALE GENOMIC DNA]</scope>
    <source>
        <strain evidence="5 6">Jin1</strain>
    </source>
</reference>
<evidence type="ECO:0000313" key="5">
    <source>
        <dbReference type="EMBL" id="MBL0743405.1"/>
    </source>
</evidence>
<dbReference type="InterPro" id="IPR011662">
    <property type="entry name" value="Secretin/TonB_short_N"/>
</dbReference>
<evidence type="ECO:0000256" key="1">
    <source>
        <dbReference type="ARBA" id="ARBA00022448"/>
    </source>
</evidence>
<dbReference type="Proteomes" id="UP000613030">
    <property type="component" value="Unassembled WGS sequence"/>
</dbReference>
<keyword evidence="6" id="KW-1185">Reference proteome</keyword>
<gene>
    <name evidence="5" type="ORF">JI741_19385</name>
</gene>
<proteinExistence type="predicted"/>
<dbReference type="SMART" id="SM00965">
    <property type="entry name" value="STN"/>
    <property type="match status" value="1"/>
</dbReference>
<accession>A0ABS1KVN4</accession>
<evidence type="ECO:0000256" key="2">
    <source>
        <dbReference type="ARBA" id="ARBA00023136"/>
    </source>
</evidence>
<evidence type="ECO:0000256" key="3">
    <source>
        <dbReference type="ARBA" id="ARBA00023237"/>
    </source>
</evidence>
<dbReference type="SUPFAM" id="SSF49464">
    <property type="entry name" value="Carboxypeptidase regulatory domain-like"/>
    <property type="match status" value="1"/>
</dbReference>